<proteinExistence type="predicted"/>
<dbReference type="InterPro" id="IPR012337">
    <property type="entry name" value="RNaseH-like_sf"/>
</dbReference>
<reference evidence="2" key="1">
    <citation type="submission" date="2007-12" db="EMBL/GenBank/DDBJ databases">
        <title>Using degenerate PCR primers and touch down PCR to amplify transposase genes of hAT super family in Zea mays ssp. parviglumis.</title>
        <authorList>
            <person name="Shirey E."/>
            <person name="Han Y."/>
            <person name="Wessler S."/>
        </authorList>
    </citation>
    <scope>NUCLEOTIDE SEQUENCE</scope>
</reference>
<dbReference type="PANTHER" id="PTHR23272">
    <property type="entry name" value="BED FINGER-RELATED"/>
    <property type="match status" value="1"/>
</dbReference>
<dbReference type="InterPro" id="IPR025525">
    <property type="entry name" value="hAT-like_transposase_RNase-H"/>
</dbReference>
<name>A9UJ13_ZEAMP</name>
<dbReference type="AlphaFoldDB" id="A9UJ13"/>
<sequence length="166" mass="19479">YMMLRDALHYKATFIRLKTANRQKYNNICPSDSEWAMAVKVFQCLQSFYDLTELQSGTSYPTANMFYRGFCEIKELLDKWCVDENLTIRTMAISMSDKFEKYWSCSSLSLALACFLDPRYKKKLAELYMIKFYGDYYQVRLNELVGAMKNLFLFYASSKPSASNND</sequence>
<dbReference type="Pfam" id="PF14372">
    <property type="entry name" value="hAT-like_RNase-H"/>
    <property type="match status" value="1"/>
</dbReference>
<evidence type="ECO:0000313" key="2">
    <source>
        <dbReference type="EMBL" id="ABX82685.1"/>
    </source>
</evidence>
<feature type="non-terminal residue" evidence="2">
    <location>
        <position position="166"/>
    </location>
</feature>
<feature type="domain" description="hAT-like transposase RNase-H fold" evidence="1">
    <location>
        <begin position="56"/>
        <end position="155"/>
    </location>
</feature>
<evidence type="ECO:0000259" key="1">
    <source>
        <dbReference type="Pfam" id="PF14372"/>
    </source>
</evidence>
<dbReference type="SUPFAM" id="SSF53098">
    <property type="entry name" value="Ribonuclease H-like"/>
    <property type="match status" value="1"/>
</dbReference>
<organism evidence="2">
    <name type="scientific">Zea mays subsp. parviglumis</name>
    <name type="common">Balsas teosinte</name>
    <dbReference type="NCBI Taxonomy" id="76912"/>
    <lineage>
        <taxon>Eukaryota</taxon>
        <taxon>Viridiplantae</taxon>
        <taxon>Streptophyta</taxon>
        <taxon>Embryophyta</taxon>
        <taxon>Tracheophyta</taxon>
        <taxon>Spermatophyta</taxon>
        <taxon>Magnoliopsida</taxon>
        <taxon>Liliopsida</taxon>
        <taxon>Poales</taxon>
        <taxon>Poaceae</taxon>
        <taxon>PACMAD clade</taxon>
        <taxon>Panicoideae</taxon>
        <taxon>Andropogonodae</taxon>
        <taxon>Andropogoneae</taxon>
        <taxon>Tripsacinae</taxon>
        <taxon>Zea</taxon>
    </lineage>
</organism>
<dbReference type="PANTHER" id="PTHR23272:SF187">
    <property type="entry name" value="AC9 TRANSPOSASE-RELATED"/>
    <property type="match status" value="1"/>
</dbReference>
<dbReference type="GO" id="GO:0003677">
    <property type="term" value="F:DNA binding"/>
    <property type="evidence" value="ECO:0007669"/>
    <property type="project" value="InterPro"/>
</dbReference>
<accession>A9UJ13</accession>
<feature type="non-terminal residue" evidence="2">
    <location>
        <position position="1"/>
    </location>
</feature>
<protein>
    <submittedName>
        <fullName evidence="2">Transposase</fullName>
    </submittedName>
</protein>
<dbReference type="EMBL" id="EU315693">
    <property type="protein sequence ID" value="ABX82685.1"/>
    <property type="molecule type" value="Genomic_DNA"/>
</dbReference>